<evidence type="ECO:0000313" key="2">
    <source>
        <dbReference type="EMBL" id="MQN12853.1"/>
    </source>
</evidence>
<comment type="caution">
    <text evidence="3">The sequence shown here is derived from an EMBL/GenBank/DDBJ whole genome shotgun (WGS) entry which is preliminary data.</text>
</comment>
<accession>A0A646FUW9</accession>
<dbReference type="Gene3D" id="3.40.50.300">
    <property type="entry name" value="P-loop containing nucleotide triphosphate hydrolases"/>
    <property type="match status" value="1"/>
</dbReference>
<evidence type="ECO:0000256" key="1">
    <source>
        <dbReference type="SAM" id="MobiDB-lite"/>
    </source>
</evidence>
<dbReference type="SUPFAM" id="SSF52540">
    <property type="entry name" value="P-loop containing nucleoside triphosphate hydrolases"/>
    <property type="match status" value="1"/>
</dbReference>
<evidence type="ECO:0000313" key="4">
    <source>
        <dbReference type="Proteomes" id="UP000442105"/>
    </source>
</evidence>
<gene>
    <name evidence="3" type="ORF">F7D25_10535</name>
    <name evidence="2" type="ORF">F7D95_08460</name>
</gene>
<feature type="region of interest" description="Disordered" evidence="1">
    <location>
        <begin position="153"/>
        <end position="173"/>
    </location>
</feature>
<dbReference type="PANTHER" id="PTHR37291:SF1">
    <property type="entry name" value="TYPE IV METHYL-DIRECTED RESTRICTION ENZYME ECOKMCRB SUBUNIT"/>
    <property type="match status" value="1"/>
</dbReference>
<protein>
    <recommendedName>
        <fullName evidence="6">AAA domain-containing protein</fullName>
    </recommendedName>
</protein>
<evidence type="ECO:0000313" key="5">
    <source>
        <dbReference type="Proteomes" id="UP000477980"/>
    </source>
</evidence>
<reference evidence="4 5" key="1">
    <citation type="submission" date="2019-09" db="EMBL/GenBank/DDBJ databases">
        <title>Distinct polysaccharide growth profiles of human intestinal Prevotella copri isolates.</title>
        <authorList>
            <person name="Fehlner-Peach H."/>
            <person name="Magnabosco C."/>
            <person name="Raghavan V."/>
            <person name="Scher J.U."/>
            <person name="Tett A."/>
            <person name="Cox L.M."/>
            <person name="Gottsegen C."/>
            <person name="Watters A."/>
            <person name="Wiltshire- Gordon J.D."/>
            <person name="Segata N."/>
            <person name="Bonneau R."/>
            <person name="Littman D.R."/>
        </authorList>
    </citation>
    <scope>NUCLEOTIDE SEQUENCE [LARGE SCALE GENOMIC DNA]</scope>
    <source>
        <strain evidence="3">IAA917</strain>
        <strain evidence="5">iAA917</strain>
        <strain evidence="2">IAQ1179</strain>
        <strain evidence="4">iAQ1179</strain>
    </source>
</reference>
<dbReference type="InterPro" id="IPR027417">
    <property type="entry name" value="P-loop_NTPase"/>
</dbReference>
<dbReference type="Proteomes" id="UP000442105">
    <property type="component" value="Unassembled WGS sequence"/>
</dbReference>
<sequence>MASNIVIGMMHKCVTINTHDFSLPIGKGSKIYYGNTGFDGATSEPMLVSVFDKVFVNKVQIPASFVLAIIRDRAEAHSGRLQIKYTPKLKYGNISNEDFFKEAEKKLGISSSTPWVIYDIDIAGQEELHFTALIGKDVQDLQNQMRNLPQIEDSNVASGQSQSTSSVEPSSDDVELDARDYAYMAAIKTKPFLILGGFSGTGKSLLVKSLAFATCPCDGVLNTSETSPGNYLLVSVKPNWHDATDITGFRSSVNRNYYVTDFMRFLVKAKHHPKVPFFVCLDEMNLAPVEEYFADFLSVIESRKRKKDGSVVTDAIVPASVFNDSSYGDDFNIFLELGLKPTIEVKDVTDFSARIKEAEEDESDFFEQSWLVDELKRDGLTIPQNVIIIGTVNMDDTTNSFSRKVIDRAMTFETIVEDFDQSYFKYDAMLGYVKNYRKGELFISDEVRATEMLMNDRFELSEEDKSKIIDFINSINSDLKGTPFKISYRILNETILLYRAKKKIVELMGEEEEKDDVQINTDLNSIFDNILMQKVLPRIEGDYEKCDACLVKLAARADKYNWNQSLEKIEFMIERFGKDHSGFTSFWN</sequence>
<dbReference type="InterPro" id="IPR052934">
    <property type="entry name" value="Methyl-DNA_Rec/Restrict_Enz"/>
</dbReference>
<proteinExistence type="predicted"/>
<dbReference type="PANTHER" id="PTHR37291">
    <property type="entry name" value="5-METHYLCYTOSINE-SPECIFIC RESTRICTION ENZYME B"/>
    <property type="match status" value="1"/>
</dbReference>
<dbReference type="RefSeq" id="WP_153089852.1">
    <property type="nucleotide sequence ID" value="NZ_VZAH01000100.1"/>
</dbReference>
<evidence type="ECO:0008006" key="6">
    <source>
        <dbReference type="Google" id="ProtNLM"/>
    </source>
</evidence>
<dbReference type="AlphaFoldDB" id="A0A646FUW9"/>
<feature type="compositionally biased region" description="Low complexity" evidence="1">
    <location>
        <begin position="154"/>
        <end position="169"/>
    </location>
</feature>
<dbReference type="EMBL" id="VZAH01000100">
    <property type="protein sequence ID" value="MQP14832.1"/>
    <property type="molecule type" value="Genomic_DNA"/>
</dbReference>
<dbReference type="EMBL" id="VZCW01000216">
    <property type="protein sequence ID" value="MQN12853.1"/>
    <property type="molecule type" value="Genomic_DNA"/>
</dbReference>
<evidence type="ECO:0000313" key="3">
    <source>
        <dbReference type="EMBL" id="MQP14832.1"/>
    </source>
</evidence>
<name>A0A646FUW9_9BACT</name>
<dbReference type="OrthoDB" id="9781481at2"/>
<organism evidence="3 5">
    <name type="scientific">Segatella copri</name>
    <dbReference type="NCBI Taxonomy" id="165179"/>
    <lineage>
        <taxon>Bacteria</taxon>
        <taxon>Pseudomonadati</taxon>
        <taxon>Bacteroidota</taxon>
        <taxon>Bacteroidia</taxon>
        <taxon>Bacteroidales</taxon>
        <taxon>Prevotellaceae</taxon>
        <taxon>Segatella</taxon>
    </lineage>
</organism>
<dbReference type="Proteomes" id="UP000477980">
    <property type="component" value="Unassembled WGS sequence"/>
</dbReference>